<dbReference type="Proteomes" id="UP000801492">
    <property type="component" value="Unassembled WGS sequence"/>
</dbReference>
<keyword evidence="4" id="KW-0175">Coiled coil</keyword>
<organism evidence="7 8">
    <name type="scientific">Ignelater luminosus</name>
    <name type="common">Cucubano</name>
    <name type="synonym">Pyrophorus luminosus</name>
    <dbReference type="NCBI Taxonomy" id="2038154"/>
    <lineage>
        <taxon>Eukaryota</taxon>
        <taxon>Metazoa</taxon>
        <taxon>Ecdysozoa</taxon>
        <taxon>Arthropoda</taxon>
        <taxon>Hexapoda</taxon>
        <taxon>Insecta</taxon>
        <taxon>Pterygota</taxon>
        <taxon>Neoptera</taxon>
        <taxon>Endopterygota</taxon>
        <taxon>Coleoptera</taxon>
        <taxon>Polyphaga</taxon>
        <taxon>Elateriformia</taxon>
        <taxon>Elateroidea</taxon>
        <taxon>Elateridae</taxon>
        <taxon>Agrypninae</taxon>
        <taxon>Pyrophorini</taxon>
        <taxon>Ignelater</taxon>
    </lineage>
</organism>
<dbReference type="GO" id="GO:0046872">
    <property type="term" value="F:metal ion binding"/>
    <property type="evidence" value="ECO:0007669"/>
    <property type="project" value="UniProtKB-KW"/>
</dbReference>
<dbReference type="InterPro" id="IPR024609">
    <property type="entry name" value="Extracellular_sulfatase_C"/>
</dbReference>
<keyword evidence="8" id="KW-1185">Reference proteome</keyword>
<sequence>MAGVEPPSHMDGHSVMPLFLNSKRKRLKWPDTFLIESSGRREYSLDIRGKGHRHSLINEKWNITTIAPPITYGVPFEGSFSTSIPSFISTQSPRIVDVESAEELDMMEELDFDDDDDDDGIEEDDDIEDDELENEEDDDFLDQTEDDEEETYRGSQLQLDNQLLPQVSGMPSNKLERLAIECLQEEFQLPCRPGQKWYCQHEYGRWRKHKCKLQIPIPHTKKSYKKCACFTPEGLVYRKIPVNVTTMKKPFRPSRLKRDISHILFTSLNERKRRDTLTHVDSVMENIRDQLNGLQAVNASLPEEHTLKSSLDTNTIFESTPGCVILRSGKVNCSTVIYQDRKTWRQSRHYIDSEIQRLRQKLENLKEIRRHLKHAKPAESHEEDENDHDEKQNIAEKQDSLSFNHLNVDLTLPNFEETIIPYKQPGELSMPENDTERDGYSFEITTSRTSKKRKIKQYENDDVQPASKRRKLKHHNTNLTDSENIFNTTEDASIFYNFNITTQSYDSMHNNFTTSTPSYTNHHRHHHRHKHHNHSTSTTPRYQENLDFITHEPTKPATVDYSTSGPTENSLRTRTTRVTTNRPLENRSRTTMRPKLFSNEYIPTSSESNTNQYNNEYCHCESEEPYKPSEKELAREAKRKLKEERMRKKERKQKKKAKLEKECLSEKMNCFSHDNDHWRTAPFWSAGPFCFCMNANNNTYSCVRTINSTHNFLYCEFTTGLITYYNLRIDPFELQNRVDQLKPEERSFLHDQLTRLKACKGKSCITGGNHGYNSKPKTNILPLHSVIPQPQNQKYHKRRKFIDEFGNAASSLPLSHESVFSPQQQFFYNTRSNKLPKRWRRRKAWTNVWRPNNKQEREIRREPQTFGILKKKWYQ</sequence>
<evidence type="ECO:0000256" key="5">
    <source>
        <dbReference type="SAM" id="MobiDB-lite"/>
    </source>
</evidence>
<feature type="region of interest" description="Disordered" evidence="5">
    <location>
        <begin position="108"/>
        <end position="164"/>
    </location>
</feature>
<evidence type="ECO:0000256" key="2">
    <source>
        <dbReference type="ARBA" id="ARBA00022723"/>
    </source>
</evidence>
<evidence type="ECO:0000256" key="1">
    <source>
        <dbReference type="ARBA" id="ARBA00008779"/>
    </source>
</evidence>
<evidence type="ECO:0000313" key="8">
    <source>
        <dbReference type="Proteomes" id="UP000801492"/>
    </source>
</evidence>
<accession>A0A8K0GK16</accession>
<evidence type="ECO:0000259" key="6">
    <source>
        <dbReference type="Pfam" id="PF12548"/>
    </source>
</evidence>
<feature type="coiled-coil region" evidence="4">
    <location>
        <begin position="348"/>
        <end position="375"/>
    </location>
</feature>
<feature type="compositionally biased region" description="Acidic residues" evidence="5">
    <location>
        <begin position="108"/>
        <end position="150"/>
    </location>
</feature>
<feature type="compositionally biased region" description="Polar residues" evidence="5">
    <location>
        <begin position="153"/>
        <end position="164"/>
    </location>
</feature>
<dbReference type="EMBL" id="VTPC01000753">
    <property type="protein sequence ID" value="KAF2904512.1"/>
    <property type="molecule type" value="Genomic_DNA"/>
</dbReference>
<dbReference type="InterPro" id="IPR017850">
    <property type="entry name" value="Alkaline_phosphatase_core_sf"/>
</dbReference>
<comment type="similarity">
    <text evidence="1">Belongs to the sulfatase family.</text>
</comment>
<dbReference type="PANTHER" id="PTHR43108:SF16">
    <property type="entry name" value="EXTRACELLULAR SULFATASE SULF-1 HOMOLOG"/>
    <property type="match status" value="1"/>
</dbReference>
<dbReference type="Pfam" id="PF12548">
    <property type="entry name" value="DUF3740"/>
    <property type="match status" value="1"/>
</dbReference>
<keyword evidence="2" id="KW-0479">Metal-binding</keyword>
<feature type="region of interest" description="Disordered" evidence="5">
    <location>
        <begin position="424"/>
        <end position="472"/>
    </location>
</feature>
<reference evidence="7" key="1">
    <citation type="submission" date="2019-08" db="EMBL/GenBank/DDBJ databases">
        <title>The genome of the North American firefly Photinus pyralis.</title>
        <authorList>
            <consortium name="Photinus pyralis genome working group"/>
            <person name="Fallon T.R."/>
            <person name="Sander Lower S.E."/>
            <person name="Weng J.-K."/>
        </authorList>
    </citation>
    <scope>NUCLEOTIDE SEQUENCE</scope>
    <source>
        <strain evidence="7">TRF0915ILg1</strain>
        <tissue evidence="7">Whole body</tissue>
    </source>
</reference>
<feature type="coiled-coil region" evidence="4">
    <location>
        <begin position="631"/>
        <end position="669"/>
    </location>
</feature>
<protein>
    <recommendedName>
        <fullName evidence="6">Extracellular sulfatase C-terminal domain-containing protein</fullName>
    </recommendedName>
</protein>
<evidence type="ECO:0000256" key="3">
    <source>
        <dbReference type="ARBA" id="ARBA00022837"/>
    </source>
</evidence>
<dbReference type="GO" id="GO:0005539">
    <property type="term" value="F:glycosaminoglycan binding"/>
    <property type="evidence" value="ECO:0007669"/>
    <property type="project" value="TreeGrafter"/>
</dbReference>
<feature type="compositionally biased region" description="Basic residues" evidence="5">
    <location>
        <begin position="521"/>
        <end position="534"/>
    </location>
</feature>
<feature type="region of interest" description="Disordered" evidence="5">
    <location>
        <begin position="518"/>
        <end position="539"/>
    </location>
</feature>
<dbReference type="OrthoDB" id="96314at2759"/>
<gene>
    <name evidence="7" type="ORF">ILUMI_01668</name>
</gene>
<evidence type="ECO:0000256" key="4">
    <source>
        <dbReference type="SAM" id="Coils"/>
    </source>
</evidence>
<name>A0A8K0GK16_IGNLU</name>
<feature type="domain" description="Extracellular sulfatase C-terminal" evidence="6">
    <location>
        <begin position="275"/>
        <end position="381"/>
    </location>
</feature>
<dbReference type="PANTHER" id="PTHR43108">
    <property type="entry name" value="N-ACETYLGLUCOSAMINE-6-SULFATASE FAMILY MEMBER"/>
    <property type="match status" value="1"/>
</dbReference>
<keyword evidence="3" id="KW-0106">Calcium</keyword>
<dbReference type="GO" id="GO:0008449">
    <property type="term" value="F:N-acetylglucosamine-6-sulfatase activity"/>
    <property type="evidence" value="ECO:0007669"/>
    <property type="project" value="TreeGrafter"/>
</dbReference>
<evidence type="ECO:0000313" key="7">
    <source>
        <dbReference type="EMBL" id="KAF2904512.1"/>
    </source>
</evidence>
<comment type="caution">
    <text evidence="7">The sequence shown here is derived from an EMBL/GenBank/DDBJ whole genome shotgun (WGS) entry which is preliminary data.</text>
</comment>
<dbReference type="AlphaFoldDB" id="A0A8K0GK16"/>
<dbReference type="SUPFAM" id="SSF53649">
    <property type="entry name" value="Alkaline phosphatase-like"/>
    <property type="match status" value="1"/>
</dbReference>
<proteinExistence type="inferred from homology"/>